<dbReference type="Gene3D" id="3.40.50.12780">
    <property type="entry name" value="N-terminal domain of ligase-like"/>
    <property type="match status" value="1"/>
</dbReference>
<dbReference type="SUPFAM" id="SSF47336">
    <property type="entry name" value="ACP-like"/>
    <property type="match status" value="1"/>
</dbReference>
<dbReference type="PROSITE" id="PS50075">
    <property type="entry name" value="CARRIER"/>
    <property type="match status" value="1"/>
</dbReference>
<dbReference type="InterPro" id="IPR042099">
    <property type="entry name" value="ANL_N_sf"/>
</dbReference>
<evidence type="ECO:0000256" key="1">
    <source>
        <dbReference type="ARBA" id="ARBA00001957"/>
    </source>
</evidence>
<dbReference type="GO" id="GO:0003824">
    <property type="term" value="F:catalytic activity"/>
    <property type="evidence" value="ECO:0007669"/>
    <property type="project" value="InterPro"/>
</dbReference>
<evidence type="ECO:0000313" key="5">
    <source>
        <dbReference type="EMBL" id="REH43723.1"/>
    </source>
</evidence>
<dbReference type="GO" id="GO:0008610">
    <property type="term" value="P:lipid biosynthetic process"/>
    <property type="evidence" value="ECO:0007669"/>
    <property type="project" value="UniProtKB-ARBA"/>
</dbReference>
<name>A0A3E0HEX3_9PSEU</name>
<dbReference type="InterPro" id="IPR009081">
    <property type="entry name" value="PP-bd_ACP"/>
</dbReference>
<feature type="domain" description="Carrier" evidence="4">
    <location>
        <begin position="491"/>
        <end position="566"/>
    </location>
</feature>
<dbReference type="InterPro" id="IPR001242">
    <property type="entry name" value="Condensation_dom"/>
</dbReference>
<evidence type="ECO:0000313" key="6">
    <source>
        <dbReference type="Proteomes" id="UP000256269"/>
    </source>
</evidence>
<keyword evidence="3" id="KW-0597">Phosphoprotein</keyword>
<dbReference type="Pfam" id="PF00668">
    <property type="entry name" value="Condensation"/>
    <property type="match status" value="1"/>
</dbReference>
<dbReference type="GO" id="GO:0043041">
    <property type="term" value="P:amino acid activation for nonribosomal peptide biosynthetic process"/>
    <property type="evidence" value="ECO:0007669"/>
    <property type="project" value="TreeGrafter"/>
</dbReference>
<dbReference type="NCBIfam" id="TIGR01733">
    <property type="entry name" value="AA-adenyl-dom"/>
    <property type="match status" value="1"/>
</dbReference>
<dbReference type="InterPro" id="IPR020845">
    <property type="entry name" value="AMP-binding_CS"/>
</dbReference>
<dbReference type="PROSITE" id="PS00455">
    <property type="entry name" value="AMP_BINDING"/>
    <property type="match status" value="1"/>
</dbReference>
<dbReference type="Gene3D" id="3.30.559.10">
    <property type="entry name" value="Chloramphenicol acetyltransferase-like domain"/>
    <property type="match status" value="1"/>
</dbReference>
<dbReference type="PROSITE" id="PS00012">
    <property type="entry name" value="PHOSPHOPANTETHEINE"/>
    <property type="match status" value="1"/>
</dbReference>
<dbReference type="PANTHER" id="PTHR45527:SF1">
    <property type="entry name" value="FATTY ACID SYNTHASE"/>
    <property type="match status" value="1"/>
</dbReference>
<dbReference type="Pfam" id="PF00550">
    <property type="entry name" value="PP-binding"/>
    <property type="match status" value="1"/>
</dbReference>
<proteinExistence type="predicted"/>
<dbReference type="Gene3D" id="1.10.1200.10">
    <property type="entry name" value="ACP-like"/>
    <property type="match status" value="1"/>
</dbReference>
<dbReference type="AlphaFoldDB" id="A0A3E0HEX3"/>
<evidence type="ECO:0000259" key="4">
    <source>
        <dbReference type="PROSITE" id="PS50075"/>
    </source>
</evidence>
<dbReference type="GO" id="GO:0031177">
    <property type="term" value="F:phosphopantetheine binding"/>
    <property type="evidence" value="ECO:0007669"/>
    <property type="project" value="InterPro"/>
</dbReference>
<dbReference type="GO" id="GO:0044550">
    <property type="term" value="P:secondary metabolite biosynthetic process"/>
    <property type="evidence" value="ECO:0007669"/>
    <property type="project" value="TreeGrafter"/>
</dbReference>
<reference evidence="5 6" key="1">
    <citation type="submission" date="2018-08" db="EMBL/GenBank/DDBJ databases">
        <title>Genomic Encyclopedia of Archaeal and Bacterial Type Strains, Phase II (KMG-II): from individual species to whole genera.</title>
        <authorList>
            <person name="Goeker M."/>
        </authorList>
    </citation>
    <scope>NUCLEOTIDE SEQUENCE [LARGE SCALE GENOMIC DNA]</scope>
    <source>
        <strain evidence="5 6">DSM 45791</strain>
    </source>
</reference>
<dbReference type="SUPFAM" id="SSF52777">
    <property type="entry name" value="CoA-dependent acyltransferases"/>
    <property type="match status" value="2"/>
</dbReference>
<accession>A0A3E0HEX3</accession>
<sequence>MRRADTVHGLFADCARRWPDATAIVHGDRRLTYRELAALSEDYAAELAARGVGPGEHVAVVMKRDPEMVAALLAIMMRGAVYAGIDPRWPRERSASLVRRLHARLVVSPLDGWDVPSWTPGASSGRSVPPVAVSRDDPAHIFFTSGSTGEPKGVVVAHRGTVRLYDDCAFGDFGPGAVQTQTMPTHWDGSLLDLWSALLSGGTSVFVDDVLLPSLVRDLVSAHGLNTLCLPTAVFNLLVDEGVDAFEGIRYAFIVGEKASDAHCRRLLERFPTMTLTNAYGPVESAGIVSYRRVSIEDTRADVPIGVPVTDSDVHVFDGTRPCAPGQVGELCLSGDGLALGYLDDPELTARQFVTLETAGGPQLVYRTGDLGYVTADGVLHYVARNDLQVKVRGHRIEPGEIERVAEQVPGIRQAVVVPIKGPDGAYTDLRLSFVAVEVSPSALRSSLASRLPAYLIPRQIERLDAIPLTRNGKVDRKALAGGPSRIAVEIVTDNTRSLVASTCAQVLGIPDISADTSLALLGANSLELARICTRLVTATGVTLPLSQLYRTPRVADLAAWIDSAARRPVVVSRSNRFPLTAGQATYVDSNDILMLTWWVDGPLDVEALETALNDVHLRHQTLHARYQRTSVTVGDPGCVEFATLPATPDAEAAVLSLTKHLHEPLSLAAGRVWRALTVSDGSRTAFGIAVHHIAYDGHSRSLLLNDLATAYASRVRGVAPVWTVPAPTLAEVSAAHRSHLGATDLAAQRRYWRSQLSDLPACLDIPAGHSVGPALLHSFPPLAAGTFPELVAAVADALRSFVKDVALLAPVSVRGNPVLDAAITYRANPLCLRLQPGSEARTVADALAAQDLAFTEVAMTTPGLAPVLGTLPVLLVQDDDRTPLRLTGCATEPIDDVGALEMACPLLIEVVPNHELRIGIRTDLLPAELIDDLAARLGLVED</sequence>
<dbReference type="OrthoDB" id="3243414at2"/>
<dbReference type="Pfam" id="PF00501">
    <property type="entry name" value="AMP-binding"/>
    <property type="match status" value="1"/>
</dbReference>
<evidence type="ECO:0000256" key="3">
    <source>
        <dbReference type="ARBA" id="ARBA00022553"/>
    </source>
</evidence>
<dbReference type="EMBL" id="QUNO01000009">
    <property type="protein sequence ID" value="REH43723.1"/>
    <property type="molecule type" value="Genomic_DNA"/>
</dbReference>
<keyword evidence="2" id="KW-0596">Phosphopantetheine</keyword>
<dbReference type="GO" id="GO:0005737">
    <property type="term" value="C:cytoplasm"/>
    <property type="evidence" value="ECO:0007669"/>
    <property type="project" value="TreeGrafter"/>
</dbReference>
<gene>
    <name evidence="5" type="ORF">BCF44_109266</name>
</gene>
<dbReference type="InterPro" id="IPR020806">
    <property type="entry name" value="PKS_PP-bd"/>
</dbReference>
<dbReference type="PANTHER" id="PTHR45527">
    <property type="entry name" value="NONRIBOSOMAL PEPTIDE SYNTHETASE"/>
    <property type="match status" value="1"/>
</dbReference>
<dbReference type="Proteomes" id="UP000256269">
    <property type="component" value="Unassembled WGS sequence"/>
</dbReference>
<protein>
    <submittedName>
        <fullName evidence="5">Amino acid adenylation domain-containing protein</fullName>
    </submittedName>
</protein>
<comment type="caution">
    <text evidence="5">The sequence shown here is derived from an EMBL/GenBank/DDBJ whole genome shotgun (WGS) entry which is preliminary data.</text>
</comment>
<dbReference type="SMART" id="SM00823">
    <property type="entry name" value="PKS_PP"/>
    <property type="match status" value="1"/>
</dbReference>
<dbReference type="Pfam" id="PF13193">
    <property type="entry name" value="AMP-binding_C"/>
    <property type="match status" value="1"/>
</dbReference>
<dbReference type="InterPro" id="IPR000873">
    <property type="entry name" value="AMP-dep_synth/lig_dom"/>
</dbReference>
<comment type="cofactor">
    <cofactor evidence="1">
        <name>pantetheine 4'-phosphate</name>
        <dbReference type="ChEBI" id="CHEBI:47942"/>
    </cofactor>
</comment>
<dbReference type="RefSeq" id="WP_116177154.1">
    <property type="nucleotide sequence ID" value="NZ_CP144375.1"/>
</dbReference>
<dbReference type="InterPro" id="IPR023213">
    <property type="entry name" value="CAT-like_dom_sf"/>
</dbReference>
<dbReference type="InterPro" id="IPR006162">
    <property type="entry name" value="Ppantetheine_attach_site"/>
</dbReference>
<dbReference type="InterPro" id="IPR025110">
    <property type="entry name" value="AMP-bd_C"/>
</dbReference>
<dbReference type="Gene3D" id="3.30.300.30">
    <property type="match status" value="1"/>
</dbReference>
<organism evidence="5 6">
    <name type="scientific">Kutzneria buriramensis</name>
    <dbReference type="NCBI Taxonomy" id="1045776"/>
    <lineage>
        <taxon>Bacteria</taxon>
        <taxon>Bacillati</taxon>
        <taxon>Actinomycetota</taxon>
        <taxon>Actinomycetes</taxon>
        <taxon>Pseudonocardiales</taxon>
        <taxon>Pseudonocardiaceae</taxon>
        <taxon>Kutzneria</taxon>
    </lineage>
</organism>
<dbReference type="InterPro" id="IPR045851">
    <property type="entry name" value="AMP-bd_C_sf"/>
</dbReference>
<evidence type="ECO:0000256" key="2">
    <source>
        <dbReference type="ARBA" id="ARBA00022450"/>
    </source>
</evidence>
<dbReference type="SUPFAM" id="SSF56801">
    <property type="entry name" value="Acetyl-CoA synthetase-like"/>
    <property type="match status" value="1"/>
</dbReference>
<dbReference type="InterPro" id="IPR036736">
    <property type="entry name" value="ACP-like_sf"/>
</dbReference>
<keyword evidence="6" id="KW-1185">Reference proteome</keyword>
<dbReference type="InterPro" id="IPR010071">
    <property type="entry name" value="AA_adenyl_dom"/>
</dbReference>